<organism evidence="1 2">
    <name type="scientific">Escherichia coli (strain SE11)</name>
    <dbReference type="NCBI Taxonomy" id="409438"/>
    <lineage>
        <taxon>Bacteria</taxon>
        <taxon>Pseudomonadati</taxon>
        <taxon>Pseudomonadota</taxon>
        <taxon>Gammaproteobacteria</taxon>
        <taxon>Enterobacterales</taxon>
        <taxon>Enterobacteriaceae</taxon>
        <taxon>Escherichia</taxon>
    </lineage>
</organism>
<dbReference type="Proteomes" id="UP000008199">
    <property type="component" value="Chromosome"/>
</dbReference>
<proteinExistence type="predicted"/>
<gene>
    <name evidence="1" type="ordered locus">ECSE_1213</name>
</gene>
<protein>
    <submittedName>
        <fullName evidence="1">Uncharacterized protein</fullName>
    </submittedName>
</protein>
<name>A0A979H1I5_ECOSE</name>
<reference evidence="1 2" key="1">
    <citation type="journal article" date="2008" name="DNA Res.">
        <title>Complete genome sequence and comparative analysis of the wild-type commensal Escherichia coli strain SE11 isolated from a healthy adult.</title>
        <authorList>
            <person name="Oshima K."/>
            <person name="Toh H."/>
            <person name="Ogura Y."/>
            <person name="Sasamoto H."/>
            <person name="Morita H."/>
            <person name="Park S.-H."/>
            <person name="Ooka T."/>
            <person name="Iyoda S."/>
            <person name="Taylor T.D."/>
            <person name="Hayashi T."/>
            <person name="Itoh K."/>
            <person name="Hattori M."/>
        </authorList>
    </citation>
    <scope>NUCLEOTIDE SEQUENCE [LARGE SCALE GENOMIC DNA]</scope>
    <source>
        <strain evidence="1 2">SE11</strain>
    </source>
</reference>
<sequence length="47" mass="5552">MSTLVLSQLFLYVIEIIFIATINDCDVEELFVKQNRHLKVINVMKIR</sequence>
<accession>A0A979H1I5</accession>
<evidence type="ECO:0000313" key="2">
    <source>
        <dbReference type="Proteomes" id="UP000008199"/>
    </source>
</evidence>
<evidence type="ECO:0000313" key="1">
    <source>
        <dbReference type="EMBL" id="BAG76737.1"/>
    </source>
</evidence>
<dbReference type="EMBL" id="AP009240">
    <property type="protein sequence ID" value="BAG76737.1"/>
    <property type="molecule type" value="Genomic_DNA"/>
</dbReference>
<dbReference type="KEGG" id="ecy:ECSE_1213"/>
<dbReference type="AlphaFoldDB" id="A0A979H1I5"/>